<feature type="transmembrane region" description="Helical" evidence="7">
    <location>
        <begin position="1015"/>
        <end position="1036"/>
    </location>
</feature>
<dbReference type="InterPro" id="IPR046338">
    <property type="entry name" value="GAIN_dom_sf"/>
</dbReference>
<feature type="region of interest" description="Disordered" evidence="6">
    <location>
        <begin position="1214"/>
        <end position="1251"/>
    </location>
</feature>
<dbReference type="GO" id="GO:0004930">
    <property type="term" value="F:G protein-coupled receptor activity"/>
    <property type="evidence" value="ECO:0007669"/>
    <property type="project" value="InterPro"/>
</dbReference>
<dbReference type="PROSITE" id="PS50261">
    <property type="entry name" value="G_PROTEIN_RECEP_F2_4"/>
    <property type="match status" value="1"/>
</dbReference>
<accession>A0A212F2V7</accession>
<dbReference type="GO" id="GO:0016020">
    <property type="term" value="C:membrane"/>
    <property type="evidence" value="ECO:0007669"/>
    <property type="project" value="UniProtKB-SubCell"/>
</dbReference>
<dbReference type="InterPro" id="IPR057244">
    <property type="entry name" value="GAIN_B"/>
</dbReference>
<evidence type="ECO:0000313" key="12">
    <source>
        <dbReference type="Proteomes" id="UP000007151"/>
    </source>
</evidence>
<keyword evidence="2 7" id="KW-0812">Transmembrane</keyword>
<dbReference type="eggNOG" id="KOG4193">
    <property type="taxonomic scope" value="Eukaryota"/>
</dbReference>
<keyword evidence="12" id="KW-1185">Reference proteome</keyword>
<dbReference type="PRINTS" id="PR00249">
    <property type="entry name" value="GPCRSECRETIN"/>
</dbReference>
<dbReference type="EMBL" id="AGBW02010673">
    <property type="protein sequence ID" value="OWR48064.1"/>
    <property type="molecule type" value="Genomic_DNA"/>
</dbReference>
<dbReference type="SMART" id="SM00303">
    <property type="entry name" value="GPS"/>
    <property type="match status" value="1"/>
</dbReference>
<gene>
    <name evidence="11" type="ORF">KGM_206730</name>
</gene>
<comment type="caution">
    <text evidence="11">The sequence shown here is derived from an EMBL/GenBank/DDBJ whole genome shotgun (WGS) entry which is preliminary data.</text>
</comment>
<dbReference type="PANTHER" id="PTHR45692:SF1">
    <property type="entry name" value="G-PROTEIN COUPLED RECEPTORS FAMILY 2 PROFILE 2 DOMAIN-CONTAINING PROTEIN"/>
    <property type="match status" value="1"/>
</dbReference>
<evidence type="ECO:0000256" key="1">
    <source>
        <dbReference type="ARBA" id="ARBA00004141"/>
    </source>
</evidence>
<dbReference type="AlphaFoldDB" id="A0A212F2V7"/>
<feature type="transmembrane region" description="Helical" evidence="7">
    <location>
        <begin position="1142"/>
        <end position="1162"/>
    </location>
</feature>
<evidence type="ECO:0000256" key="4">
    <source>
        <dbReference type="ARBA" id="ARBA00023136"/>
    </source>
</evidence>
<dbReference type="GO" id="GO:0007166">
    <property type="term" value="P:cell surface receptor signaling pathway"/>
    <property type="evidence" value="ECO:0007669"/>
    <property type="project" value="InterPro"/>
</dbReference>
<keyword evidence="8" id="KW-0732">Signal</keyword>
<sequence>MTSLFTKFLKLTFLFSLWICANFVSGKEVYGPNCPIGFTLLFRKEGPLCYRRKGPELFNEKYRECAGNLYSSELIHETNFTKPDHAVWTQYKSMYPSGFLYDTSFSKNYGKVISFDLHGISTSIELLDKDEELCLILDPVSNYTLVNCNKRYYSYCVIRPYKSEESLVGCQELKDSVHFWSPDSTCLTSLIGVGGGAIRATWNQAKELCWKNGASLLHRGWRYSNHPVFRGSFMNHTYPLGIIMSNDLSLLRYDAIQDHSEIPQSDWNFDDTIENSDTLLGGLQNDFWSLVNGSYIFYEVICELHLGVRNVSLHLAIDEDNRMTLTINASLHDDDISCYTDSVKPIITKVNKRRIDGKNMFIISPKQDGYYWCIHTNTRNFKPAASNKVLFLRAKEALINTYSIKFQLDHYVRLTGKDWEVYLHEVCENKIKEYIFYRTKYEQIFGELNTNLTEDTLKVFKHSNPSLKGKDKAILNIKLKRLYPDVRKVLVHVELNPDMKPVPPGYWEGLKIFYMKSVYYCRGFDTVADGTLGETKLSGCHNHTCIGNFNEGVQWVTTARTDCRNAGHRALSIDDVTMVMPSVVITSTQSSSSGKEETSESSEESDNYFTGKQTSRFIPDRNTPEVTTDGTVTAETTLTVDNVNNFTTESVLTTDLTFPDTTVTTTTYPPTTTSVTTTEEAVTVPPEVLLDRVIEDLDNLVNNTEPVMVKDIDNVFNQIDNILESRGSLEIPSQFLHLLDTLGTTVNLNGSLTATAVRNNIALVLADAEPSHPVRGMKIAARDSDMFTNDAFQIFNGDLNSTDLETDRNEVVVHLPSSLSETSRRVSFVVFRNDRAFTSNSNVYSVNSRVLSVKIENITTFDNDEVIDIHVSPITIDVNRNESRACAYWQFTGNGTGYWSQDGCKLIPATQPGMLSTCRCTHLTHFAEVLFPRTVFTLRDEDMLELLTIIGCCLSIFGLAFVGVTAAMFRSWRRDFSNKIWLQLCIAIFISVLSFLVVIFAKFQEYNVPCMLMGVVLHYSVLSSFCWMLVAAILSYRRLVVVFTRDASHKLLRASAFAWGTPCAIIGILLSVSPQSYSNRFEEISPSGSFCYPSGLALWISVYAPIAIILVINWILFALIVRSVFASRGIQRHGDSNEALRCASVSCLLVFLFGLPWIFGLFAFNVVFAYLFTLTATYQGLILFLFFVVGNKKTRDLWLNKLKIKQTRKVPVTSSTYSNRSSGWRGGTHPMTIESKTSKPKSLEQDDSRFS</sequence>
<dbReference type="InterPro" id="IPR017981">
    <property type="entry name" value="GPCR_2-like_7TM"/>
</dbReference>
<dbReference type="STRING" id="278856.A0A212F2V7"/>
<evidence type="ECO:0000259" key="9">
    <source>
        <dbReference type="PROSITE" id="PS50221"/>
    </source>
</evidence>
<feature type="transmembrane region" description="Helical" evidence="7">
    <location>
        <begin position="1168"/>
        <end position="1189"/>
    </location>
</feature>
<dbReference type="InterPro" id="IPR000832">
    <property type="entry name" value="GPCR_2_secretin-like"/>
</dbReference>
<feature type="transmembrane region" description="Helical" evidence="7">
    <location>
        <begin position="1097"/>
        <end position="1121"/>
    </location>
</feature>
<evidence type="ECO:0000256" key="5">
    <source>
        <dbReference type="ARBA" id="ARBA00023157"/>
    </source>
</evidence>
<organism evidence="11 12">
    <name type="scientific">Danaus plexippus plexippus</name>
    <dbReference type="NCBI Taxonomy" id="278856"/>
    <lineage>
        <taxon>Eukaryota</taxon>
        <taxon>Metazoa</taxon>
        <taxon>Ecdysozoa</taxon>
        <taxon>Arthropoda</taxon>
        <taxon>Hexapoda</taxon>
        <taxon>Insecta</taxon>
        <taxon>Pterygota</taxon>
        <taxon>Neoptera</taxon>
        <taxon>Endopterygota</taxon>
        <taxon>Lepidoptera</taxon>
        <taxon>Glossata</taxon>
        <taxon>Ditrysia</taxon>
        <taxon>Papilionoidea</taxon>
        <taxon>Nymphalidae</taxon>
        <taxon>Danainae</taxon>
        <taxon>Danaini</taxon>
        <taxon>Danaina</taxon>
        <taxon>Danaus</taxon>
        <taxon>Danaus</taxon>
    </lineage>
</organism>
<evidence type="ECO:0000313" key="11">
    <source>
        <dbReference type="EMBL" id="OWR48064.1"/>
    </source>
</evidence>
<dbReference type="Gene3D" id="1.20.1070.10">
    <property type="entry name" value="Rhodopsin 7-helix transmembrane proteins"/>
    <property type="match status" value="1"/>
</dbReference>
<feature type="transmembrane region" description="Helical" evidence="7">
    <location>
        <begin position="946"/>
        <end position="969"/>
    </location>
</feature>
<comment type="subcellular location">
    <subcellularLocation>
        <location evidence="1">Membrane</location>
        <topology evidence="1">Multi-pass membrane protein</topology>
    </subcellularLocation>
</comment>
<dbReference type="Pfam" id="PF00002">
    <property type="entry name" value="7tm_2"/>
    <property type="match status" value="1"/>
</dbReference>
<evidence type="ECO:0000256" key="8">
    <source>
        <dbReference type="SAM" id="SignalP"/>
    </source>
</evidence>
<dbReference type="Gene3D" id="2.60.220.50">
    <property type="match status" value="1"/>
</dbReference>
<feature type="domain" description="GAIN-B" evidence="9">
    <location>
        <begin position="786"/>
        <end position="936"/>
    </location>
</feature>
<dbReference type="PANTHER" id="PTHR45692">
    <property type="entry name" value="G_PROTEIN_RECEP_F2_4 DOMAIN-CONTAINING PROTEIN"/>
    <property type="match status" value="1"/>
</dbReference>
<evidence type="ECO:0000256" key="3">
    <source>
        <dbReference type="ARBA" id="ARBA00022989"/>
    </source>
</evidence>
<reference evidence="11 12" key="1">
    <citation type="journal article" date="2011" name="Cell">
        <title>The monarch butterfly genome yields insights into long-distance migration.</title>
        <authorList>
            <person name="Zhan S."/>
            <person name="Merlin C."/>
            <person name="Boore J.L."/>
            <person name="Reppert S.M."/>
        </authorList>
    </citation>
    <scope>NUCLEOTIDE SEQUENCE [LARGE SCALE GENOMIC DNA]</scope>
    <source>
        <strain evidence="11">F-2</strain>
    </source>
</reference>
<dbReference type="SUPFAM" id="SSF81321">
    <property type="entry name" value="Family A G protein-coupled receptor-like"/>
    <property type="match status" value="1"/>
</dbReference>
<evidence type="ECO:0000256" key="6">
    <source>
        <dbReference type="SAM" id="MobiDB-lite"/>
    </source>
</evidence>
<dbReference type="InterPro" id="IPR000203">
    <property type="entry name" value="GPS"/>
</dbReference>
<evidence type="ECO:0000256" key="2">
    <source>
        <dbReference type="ARBA" id="ARBA00022692"/>
    </source>
</evidence>
<feature type="domain" description="G-protein coupled receptors family 2 profile 2" evidence="10">
    <location>
        <begin position="944"/>
        <end position="1191"/>
    </location>
</feature>
<protein>
    <recommendedName>
        <fullName evidence="13">Adhesion G-protein coupled receptor G2-like</fullName>
    </recommendedName>
</protein>
<dbReference type="PROSITE" id="PS50221">
    <property type="entry name" value="GAIN_B"/>
    <property type="match status" value="1"/>
</dbReference>
<keyword evidence="4 7" id="KW-0472">Membrane</keyword>
<evidence type="ECO:0008006" key="13">
    <source>
        <dbReference type="Google" id="ProtNLM"/>
    </source>
</evidence>
<feature type="compositionally biased region" description="Polar residues" evidence="6">
    <location>
        <begin position="607"/>
        <end position="616"/>
    </location>
</feature>
<feature type="signal peptide" evidence="8">
    <location>
        <begin position="1"/>
        <end position="26"/>
    </location>
</feature>
<feature type="transmembrane region" description="Helical" evidence="7">
    <location>
        <begin position="1056"/>
        <end position="1077"/>
    </location>
</feature>
<feature type="transmembrane region" description="Helical" evidence="7">
    <location>
        <begin position="981"/>
        <end position="1003"/>
    </location>
</feature>
<feature type="chain" id="PRO_5043613079" description="Adhesion G-protein coupled receptor G2-like" evidence="8">
    <location>
        <begin position="27"/>
        <end position="1251"/>
    </location>
</feature>
<feature type="region of interest" description="Disordered" evidence="6">
    <location>
        <begin position="585"/>
        <end position="628"/>
    </location>
</feature>
<dbReference type="Proteomes" id="UP000007151">
    <property type="component" value="Unassembled WGS sequence"/>
</dbReference>
<name>A0A212F2V7_DANPL</name>
<feature type="compositionally biased region" description="Basic and acidic residues" evidence="6">
    <location>
        <begin position="1241"/>
        <end position="1251"/>
    </location>
</feature>
<keyword evidence="3 7" id="KW-1133">Transmembrane helix</keyword>
<dbReference type="Pfam" id="PF01825">
    <property type="entry name" value="GPS"/>
    <property type="match status" value="1"/>
</dbReference>
<proteinExistence type="predicted"/>
<dbReference type="OrthoDB" id="10037534at2759"/>
<keyword evidence="5" id="KW-1015">Disulfide bond</keyword>
<evidence type="ECO:0000256" key="7">
    <source>
        <dbReference type="SAM" id="Phobius"/>
    </source>
</evidence>
<evidence type="ECO:0000259" key="10">
    <source>
        <dbReference type="PROSITE" id="PS50261"/>
    </source>
</evidence>
<dbReference type="CDD" id="cd15040">
    <property type="entry name" value="7tmB2_Adhesion"/>
    <property type="match status" value="1"/>
</dbReference>
<dbReference type="KEGG" id="dpl:KGM_206730"/>